<keyword evidence="3" id="KW-1185">Reference proteome</keyword>
<protein>
    <recommendedName>
        <fullName evidence="4">Wax synthase domain-containing protein</fullName>
    </recommendedName>
</protein>
<feature type="transmembrane region" description="Helical" evidence="1">
    <location>
        <begin position="319"/>
        <end position="340"/>
    </location>
</feature>
<evidence type="ECO:0008006" key="4">
    <source>
        <dbReference type="Google" id="ProtNLM"/>
    </source>
</evidence>
<feature type="transmembrane region" description="Helical" evidence="1">
    <location>
        <begin position="26"/>
        <end position="55"/>
    </location>
</feature>
<reference evidence="2 3" key="1">
    <citation type="submission" date="2023-08" db="EMBL/GenBank/DDBJ databases">
        <title>Black Yeasts Isolated from many extreme environments.</title>
        <authorList>
            <person name="Coleine C."/>
            <person name="Stajich J.E."/>
            <person name="Selbmann L."/>
        </authorList>
    </citation>
    <scope>NUCLEOTIDE SEQUENCE [LARGE SCALE GENOMIC DNA]</scope>
    <source>
        <strain evidence="2 3">CCFEE 5792</strain>
    </source>
</reference>
<dbReference type="GeneID" id="89974129"/>
<dbReference type="AlphaFoldDB" id="A0AAV9N3N4"/>
<feature type="transmembrane region" description="Helical" evidence="1">
    <location>
        <begin position="83"/>
        <end position="101"/>
    </location>
</feature>
<evidence type="ECO:0000313" key="2">
    <source>
        <dbReference type="EMBL" id="KAK5048285.1"/>
    </source>
</evidence>
<name>A0AAV9N3N4_9EURO</name>
<dbReference type="EMBL" id="JAVRRD010000022">
    <property type="protein sequence ID" value="KAK5048285.1"/>
    <property type="molecule type" value="Genomic_DNA"/>
</dbReference>
<dbReference type="RefSeq" id="XP_064703743.1">
    <property type="nucleotide sequence ID" value="XM_064849519.1"/>
</dbReference>
<feature type="transmembrane region" description="Helical" evidence="1">
    <location>
        <begin position="404"/>
        <end position="426"/>
    </location>
</feature>
<evidence type="ECO:0000313" key="3">
    <source>
        <dbReference type="Proteomes" id="UP001358417"/>
    </source>
</evidence>
<feature type="transmembrane region" description="Helical" evidence="1">
    <location>
        <begin position="113"/>
        <end position="134"/>
    </location>
</feature>
<keyword evidence="1" id="KW-0812">Transmembrane</keyword>
<organism evidence="2 3">
    <name type="scientific">Exophiala bonariae</name>
    <dbReference type="NCBI Taxonomy" id="1690606"/>
    <lineage>
        <taxon>Eukaryota</taxon>
        <taxon>Fungi</taxon>
        <taxon>Dikarya</taxon>
        <taxon>Ascomycota</taxon>
        <taxon>Pezizomycotina</taxon>
        <taxon>Eurotiomycetes</taxon>
        <taxon>Chaetothyriomycetidae</taxon>
        <taxon>Chaetothyriales</taxon>
        <taxon>Herpotrichiellaceae</taxon>
        <taxon>Exophiala</taxon>
    </lineage>
</organism>
<feature type="transmembrane region" description="Helical" evidence="1">
    <location>
        <begin position="347"/>
        <end position="372"/>
    </location>
</feature>
<proteinExistence type="predicted"/>
<sequence length="508" mass="57658">MISFNYAIWSTPLVMLPTKWKRMGRAALATILIVLFCFIFQGLWTSFILMIVGALSASNDSPTPAISIPDEPGQKPSCDDHNWSAANVCWTLLSIIVPYVLKPRGSLHCLQAYRVWRVSPIFALAETISIWIWIIQGLMVGRSMRATCTALLAARVTMSRPLGDFEGFPRPQRSYCEAMILDLQIRLWRYEPRVMRFVIGDSIDIAELTANNVQPERSQREYQDRVWNNRLAAQESLERYLPHDLDSAIYTEKDFWIRAVVDVLMLLQVVKLSVVAGAGFLRFIGYLYTFCFSTVEFLDIVSGFPAPPHDYQTLEARSLWSHLVFGYATIWISETTPWGLWGKTMDLNFYVFWSTAYIAMLMHAMGIGYSIFFKSITLVSALTSPSHHGIGIVINGFVYGTDIVLMWITIPTAIVLSMLPICVLWLRRIVTRAWERVSSQYSSGTTISRDEEGTLFGIELALLVPGSIAFWQFLSIVLAIAGVNYLSIVDITYRCWETTKPGYYDRLG</sequence>
<evidence type="ECO:0000256" key="1">
    <source>
        <dbReference type="SAM" id="Phobius"/>
    </source>
</evidence>
<comment type="caution">
    <text evidence="2">The sequence shown here is derived from an EMBL/GenBank/DDBJ whole genome shotgun (WGS) entry which is preliminary data.</text>
</comment>
<gene>
    <name evidence="2" type="ORF">LTR84_005955</name>
</gene>
<dbReference type="Proteomes" id="UP001358417">
    <property type="component" value="Unassembled WGS sequence"/>
</dbReference>
<accession>A0AAV9N3N4</accession>
<keyword evidence="1" id="KW-0472">Membrane</keyword>
<keyword evidence="1" id="KW-1133">Transmembrane helix</keyword>